<dbReference type="PANTHER" id="PTHR11712">
    <property type="entry name" value="POLYKETIDE SYNTHASE-RELATED"/>
    <property type="match status" value="1"/>
</dbReference>
<dbReference type="InterPro" id="IPR000794">
    <property type="entry name" value="Beta-ketoacyl_synthase"/>
</dbReference>
<evidence type="ECO:0000259" key="5">
    <source>
        <dbReference type="PROSITE" id="PS52004"/>
    </source>
</evidence>
<dbReference type="NCBIfam" id="NF005490">
    <property type="entry name" value="PRK07103.1"/>
    <property type="match status" value="1"/>
</dbReference>
<comment type="pathway">
    <text evidence="1">Lipid metabolism; fatty acid biosynthesis.</text>
</comment>
<reference evidence="6 7" key="1">
    <citation type="submission" date="2022-11" db="EMBL/GenBank/DDBJ databases">
        <title>Spartinivicinus poritis sp. nov., isolated from scleractinian coral Porites lutea.</title>
        <authorList>
            <person name="Zhang G."/>
            <person name="Cai L."/>
            <person name="Wei Q."/>
        </authorList>
    </citation>
    <scope>NUCLEOTIDE SEQUENCE [LARGE SCALE GENOMIC DNA]</scope>
    <source>
        <strain evidence="6 7">A2-2</strain>
    </source>
</reference>
<dbReference type="InterPro" id="IPR016039">
    <property type="entry name" value="Thiolase-like"/>
</dbReference>
<evidence type="ECO:0000313" key="7">
    <source>
        <dbReference type="Proteomes" id="UP001528823"/>
    </source>
</evidence>
<dbReference type="EMBL" id="JAPMOU010000012">
    <property type="protein sequence ID" value="MDE1462567.1"/>
    <property type="molecule type" value="Genomic_DNA"/>
</dbReference>
<keyword evidence="3 4" id="KW-0808">Transferase</keyword>
<dbReference type="PROSITE" id="PS52004">
    <property type="entry name" value="KS3_2"/>
    <property type="match status" value="1"/>
</dbReference>
<dbReference type="Pfam" id="PF00109">
    <property type="entry name" value="ketoacyl-synt"/>
    <property type="match status" value="1"/>
</dbReference>
<evidence type="ECO:0000256" key="1">
    <source>
        <dbReference type="ARBA" id="ARBA00005194"/>
    </source>
</evidence>
<dbReference type="InterPro" id="IPR014030">
    <property type="entry name" value="Ketoacyl_synth_N"/>
</dbReference>
<evidence type="ECO:0000313" key="6">
    <source>
        <dbReference type="EMBL" id="MDE1462567.1"/>
    </source>
</evidence>
<feature type="domain" description="Ketosynthase family 3 (KS3)" evidence="5">
    <location>
        <begin position="11"/>
        <end position="425"/>
    </location>
</feature>
<gene>
    <name evidence="6" type="ORF">ORQ98_11360</name>
</gene>
<dbReference type="CDD" id="cd00834">
    <property type="entry name" value="KAS_I_II"/>
    <property type="match status" value="1"/>
</dbReference>
<dbReference type="RefSeq" id="WP_274688924.1">
    <property type="nucleotide sequence ID" value="NZ_JAPMOU010000012.1"/>
</dbReference>
<keyword evidence="7" id="KW-1185">Reference proteome</keyword>
<dbReference type="SUPFAM" id="SSF53901">
    <property type="entry name" value="Thiolase-like"/>
    <property type="match status" value="2"/>
</dbReference>
<dbReference type="InterPro" id="IPR014031">
    <property type="entry name" value="Ketoacyl_synth_C"/>
</dbReference>
<evidence type="ECO:0000256" key="3">
    <source>
        <dbReference type="ARBA" id="ARBA00022679"/>
    </source>
</evidence>
<comment type="similarity">
    <text evidence="2 4">Belongs to the thiolase-like superfamily. Beta-ketoacyl-ACP synthases family.</text>
</comment>
<evidence type="ECO:0000256" key="4">
    <source>
        <dbReference type="RuleBase" id="RU003694"/>
    </source>
</evidence>
<sequence>MLSSIKKGGQLNKICVSGMGIVCALGDTLDAFTDALKSGRSGIRALTSTEDLPLQEAALITNFPIEDRLQALALPDTLIARACKAVHRAPQVLQTAVYSALSAWQQAGLEDIEFDNQRTGLIIAGQNLTSGYCYEQSQRYGADLEYLPASFGLHCLDTNLLGTLSEILQIQGCGFTVGGASASGNVGLIQAKQMIESGVVERCIVVGAMADLSPLELHAWNNMGAIGGKRLPPGESCRPFDKDHEGFIYGQGAGCIILECADTLQKRQATPLASVIGTALTLDGNRSANPSVTGEARTMALALENASITAADIDYINTHGTSSALGDDTEIAAINTVFADHVNRIWLNATKGLTGHCLYAAGVIEAIATILQMQHGFVHPNKHLNNPIDSHAHFASAVAETATISHALSNAFGFGGINSALVFAHD</sequence>
<dbReference type="PANTHER" id="PTHR11712:SF336">
    <property type="entry name" value="3-OXOACYL-[ACYL-CARRIER-PROTEIN] SYNTHASE, MITOCHONDRIAL"/>
    <property type="match status" value="1"/>
</dbReference>
<protein>
    <submittedName>
        <fullName evidence="6">Beta-ketoacyl synthase N-terminal-like domain-containing protein</fullName>
    </submittedName>
</protein>
<comment type="caution">
    <text evidence="6">The sequence shown here is derived from an EMBL/GenBank/DDBJ whole genome shotgun (WGS) entry which is preliminary data.</text>
</comment>
<dbReference type="SMART" id="SM00825">
    <property type="entry name" value="PKS_KS"/>
    <property type="match status" value="1"/>
</dbReference>
<accession>A0ABT5UAI8</accession>
<dbReference type="Gene3D" id="3.40.47.10">
    <property type="match status" value="2"/>
</dbReference>
<evidence type="ECO:0000256" key="2">
    <source>
        <dbReference type="ARBA" id="ARBA00008467"/>
    </source>
</evidence>
<name>A0ABT5UAI8_9GAMM</name>
<proteinExistence type="inferred from homology"/>
<dbReference type="Pfam" id="PF02801">
    <property type="entry name" value="Ketoacyl-synt_C"/>
    <property type="match status" value="1"/>
</dbReference>
<dbReference type="Proteomes" id="UP001528823">
    <property type="component" value="Unassembled WGS sequence"/>
</dbReference>
<organism evidence="6 7">
    <name type="scientific">Spartinivicinus poritis</name>
    <dbReference type="NCBI Taxonomy" id="2994640"/>
    <lineage>
        <taxon>Bacteria</taxon>
        <taxon>Pseudomonadati</taxon>
        <taxon>Pseudomonadota</taxon>
        <taxon>Gammaproteobacteria</taxon>
        <taxon>Oceanospirillales</taxon>
        <taxon>Zooshikellaceae</taxon>
        <taxon>Spartinivicinus</taxon>
    </lineage>
</organism>
<dbReference type="InterPro" id="IPR020841">
    <property type="entry name" value="PKS_Beta-ketoAc_synthase_dom"/>
</dbReference>